<protein>
    <submittedName>
        <fullName evidence="2">Mannose-6-phosphate isomerase, cupin superfamily</fullName>
    </submittedName>
</protein>
<reference evidence="2 3" key="1">
    <citation type="submission" date="2016-10" db="EMBL/GenBank/DDBJ databases">
        <authorList>
            <person name="Varghese N."/>
            <person name="Submissions S."/>
        </authorList>
    </citation>
    <scope>NUCLEOTIDE SEQUENCE [LARGE SCALE GENOMIC DNA]</scope>
    <source>
        <strain evidence="2 3">Mar_2010_102</strain>
    </source>
</reference>
<evidence type="ECO:0000256" key="1">
    <source>
        <dbReference type="SAM" id="SignalP"/>
    </source>
</evidence>
<evidence type="ECO:0000313" key="2">
    <source>
        <dbReference type="EMBL" id="SDR65627.1"/>
    </source>
</evidence>
<sequence length="229" mass="26074">MKTFNQIIKRSLILFLLLPFINLYAQDAAKIDPAHYNVEVDNDKVRVLRIKYGPGEESKMHTHPEGVAVFLTDHIAEMKTGDGKNMEMTGNAGDVLWVDQSKHQPKNTGNKPFEVIQIELKNSTTAAGKKSLHLFELPEGVSEKQLNDFLKEMNKAISDEGYPEAGYHLYKITDNNDEYKYFMEGVWPDSATYDIIHNSAKWKAAAEKGKDIVDKIRAQELYLKAERVK</sequence>
<dbReference type="InterPro" id="IPR011051">
    <property type="entry name" value="RmlC_Cupin_sf"/>
</dbReference>
<evidence type="ECO:0000313" key="3">
    <source>
        <dbReference type="Proteomes" id="UP000198858"/>
    </source>
</evidence>
<dbReference type="SUPFAM" id="SSF51182">
    <property type="entry name" value="RmlC-like cupins"/>
    <property type="match status" value="1"/>
</dbReference>
<keyword evidence="2" id="KW-0413">Isomerase</keyword>
<name>A0A1H1KU17_9FLAO</name>
<gene>
    <name evidence="2" type="ORF">SAMN04488552_0163</name>
</gene>
<dbReference type="GO" id="GO:0016853">
    <property type="term" value="F:isomerase activity"/>
    <property type="evidence" value="ECO:0007669"/>
    <property type="project" value="UniProtKB-KW"/>
</dbReference>
<keyword evidence="1" id="KW-0732">Signal</keyword>
<dbReference type="EMBL" id="LT629745">
    <property type="protein sequence ID" value="SDR65627.1"/>
    <property type="molecule type" value="Genomic_DNA"/>
</dbReference>
<dbReference type="Proteomes" id="UP000198858">
    <property type="component" value="Chromosome I"/>
</dbReference>
<dbReference type="Gene3D" id="2.60.120.10">
    <property type="entry name" value="Jelly Rolls"/>
    <property type="match status" value="1"/>
</dbReference>
<organism evidence="2 3">
    <name type="scientific">Christiangramia echinicola</name>
    <dbReference type="NCBI Taxonomy" id="279359"/>
    <lineage>
        <taxon>Bacteria</taxon>
        <taxon>Pseudomonadati</taxon>
        <taxon>Bacteroidota</taxon>
        <taxon>Flavobacteriia</taxon>
        <taxon>Flavobacteriales</taxon>
        <taxon>Flavobacteriaceae</taxon>
        <taxon>Christiangramia</taxon>
    </lineage>
</organism>
<feature type="chain" id="PRO_5009252771" evidence="1">
    <location>
        <begin position="26"/>
        <end position="229"/>
    </location>
</feature>
<dbReference type="AlphaFoldDB" id="A0A1H1KU17"/>
<dbReference type="STRING" id="1250231.SAMN04488552_0163"/>
<proteinExistence type="predicted"/>
<keyword evidence="3" id="KW-1185">Reference proteome</keyword>
<feature type="signal peptide" evidence="1">
    <location>
        <begin position="1"/>
        <end position="25"/>
    </location>
</feature>
<dbReference type="RefSeq" id="WP_089660890.1">
    <property type="nucleotide sequence ID" value="NZ_LT629745.1"/>
</dbReference>
<dbReference type="InterPro" id="IPR014710">
    <property type="entry name" value="RmlC-like_jellyroll"/>
</dbReference>
<accession>A0A1H1KU17</accession>